<proteinExistence type="predicted"/>
<accession>A0A4Y6UAN9</accession>
<feature type="region of interest" description="Disordered" evidence="1">
    <location>
        <begin position="32"/>
        <end position="80"/>
    </location>
</feature>
<keyword evidence="3" id="KW-1185">Reference proteome</keyword>
<reference evidence="2 3" key="1">
    <citation type="submission" date="2019-03" db="EMBL/GenBank/DDBJ databases">
        <title>The complete genome sequence of Swingsia_sp. F3b2 LMG30590(T).</title>
        <authorList>
            <person name="Chua K.-O."/>
            <person name="Chan K.-G."/>
            <person name="See-Too W.-S."/>
        </authorList>
    </citation>
    <scope>NUCLEOTIDE SEQUENCE [LARGE SCALE GENOMIC DNA]</scope>
    <source>
        <strain evidence="2 3">F3b2</strain>
    </source>
</reference>
<sequence>MGIEKKIEDVAKDAAQGVKQFFEGGENAVLAKNEAARKAQHEAERKAHDEKRDQERHEERAKREAEAKAHGADIENNKAYMADDMSVVPAPVEGDASAIQAEGGAGAAGAGAFGNDIGNAL</sequence>
<gene>
    <name evidence="2" type="ORF">E3E12_02145</name>
</gene>
<organism evidence="2 3">
    <name type="scientific">Formicincola oecophyllae</name>
    <dbReference type="NCBI Taxonomy" id="2558361"/>
    <lineage>
        <taxon>Bacteria</taxon>
        <taxon>Pseudomonadati</taxon>
        <taxon>Pseudomonadota</taxon>
        <taxon>Alphaproteobacteria</taxon>
        <taxon>Acetobacterales</taxon>
        <taxon>Acetobacteraceae</taxon>
        <taxon>Formicincola</taxon>
    </lineage>
</organism>
<dbReference type="Proteomes" id="UP000318709">
    <property type="component" value="Chromosome"/>
</dbReference>
<dbReference type="AlphaFoldDB" id="A0A4Y6UAN9"/>
<protein>
    <submittedName>
        <fullName evidence="2">Uncharacterized protein</fullName>
    </submittedName>
</protein>
<dbReference type="KEGG" id="swf:E3E12_02145"/>
<dbReference type="RefSeq" id="WP_149498219.1">
    <property type="nucleotide sequence ID" value="NZ_CP038231.1"/>
</dbReference>
<evidence type="ECO:0000256" key="1">
    <source>
        <dbReference type="SAM" id="MobiDB-lite"/>
    </source>
</evidence>
<evidence type="ECO:0000313" key="3">
    <source>
        <dbReference type="Proteomes" id="UP000318709"/>
    </source>
</evidence>
<dbReference type="EMBL" id="CP038231">
    <property type="protein sequence ID" value="QDH13195.2"/>
    <property type="molecule type" value="Genomic_DNA"/>
</dbReference>
<evidence type="ECO:0000313" key="2">
    <source>
        <dbReference type="EMBL" id="QDH13195.2"/>
    </source>
</evidence>
<feature type="compositionally biased region" description="Basic and acidic residues" evidence="1">
    <location>
        <begin position="34"/>
        <end position="76"/>
    </location>
</feature>
<name>A0A4Y6UAN9_9PROT</name>